<keyword evidence="2" id="KW-1185">Reference proteome</keyword>
<dbReference type="AlphaFoldDB" id="A0AA85EVF0"/>
<reference evidence="3" key="2">
    <citation type="submission" date="2023-11" db="UniProtKB">
        <authorList>
            <consortium name="WormBaseParasite"/>
        </authorList>
    </citation>
    <scope>IDENTIFICATION</scope>
</reference>
<feature type="transmembrane region" description="Helical" evidence="1">
    <location>
        <begin position="108"/>
        <end position="129"/>
    </location>
</feature>
<proteinExistence type="predicted"/>
<dbReference type="Proteomes" id="UP000050792">
    <property type="component" value="Unassembled WGS sequence"/>
</dbReference>
<keyword evidence="1" id="KW-0472">Membrane</keyword>
<keyword evidence="1" id="KW-1133">Transmembrane helix</keyword>
<protein>
    <submittedName>
        <fullName evidence="3">Uncharacterized protein</fullName>
    </submittedName>
</protein>
<organism evidence="2 3">
    <name type="scientific">Schistosoma rodhaini</name>
    <dbReference type="NCBI Taxonomy" id="6188"/>
    <lineage>
        <taxon>Eukaryota</taxon>
        <taxon>Metazoa</taxon>
        <taxon>Spiralia</taxon>
        <taxon>Lophotrochozoa</taxon>
        <taxon>Platyhelminthes</taxon>
        <taxon>Trematoda</taxon>
        <taxon>Digenea</taxon>
        <taxon>Strigeidida</taxon>
        <taxon>Schistosomatoidea</taxon>
        <taxon>Schistosomatidae</taxon>
        <taxon>Schistosoma</taxon>
    </lineage>
</organism>
<feature type="transmembrane region" description="Helical" evidence="1">
    <location>
        <begin position="82"/>
        <end position="102"/>
    </location>
</feature>
<name>A0AA85EVF0_9TREM</name>
<keyword evidence="1" id="KW-0812">Transmembrane</keyword>
<evidence type="ECO:0000313" key="2">
    <source>
        <dbReference type="Proteomes" id="UP000050792"/>
    </source>
</evidence>
<reference evidence="2" key="1">
    <citation type="submission" date="2022-06" db="EMBL/GenBank/DDBJ databases">
        <authorList>
            <person name="Berger JAMES D."/>
            <person name="Berger JAMES D."/>
        </authorList>
    </citation>
    <scope>NUCLEOTIDE SEQUENCE [LARGE SCALE GENOMIC DNA]</scope>
</reference>
<sequence length="132" mass="14235">MSDFIASDGMLSDPTGFPPLICPIDFLVTSMVGGVASIERYEGTALMFSEFGVSGLFENSSVFHPPVVIGFPSFPLTGLYGLLYLPARFFVVSCGCLIFHPLAVFSTIIASSYTYFCLSALMLLFNILFGSV</sequence>
<evidence type="ECO:0000313" key="3">
    <source>
        <dbReference type="WBParaSite" id="SRDH1_2550.1"/>
    </source>
</evidence>
<evidence type="ECO:0000256" key="1">
    <source>
        <dbReference type="SAM" id="Phobius"/>
    </source>
</evidence>
<dbReference type="WBParaSite" id="SRDH1_2550.1">
    <property type="protein sequence ID" value="SRDH1_2550.1"/>
    <property type="gene ID" value="SRDH1_2550"/>
</dbReference>
<accession>A0AA85EVF0</accession>